<protein>
    <submittedName>
        <fullName evidence="3">DUF2796 domain-containing protein</fullName>
    </submittedName>
</protein>
<sequence>MRHLLLALPFALLPLALANAQSHEHDHTEHGSLDKHEHGVASLNVALDGSTLEIQLESPAMNLVGFEHAASSAADQAKVAAVRQQLEQPQALFALPIEAKCTLKQHELQGALFAAHADEHEHEHEHEHDEHAAHEPGEEQGHSDISAHYQFDCATPAALQTLELGSFFGSFPGTEKLDVQLIGPSGQQGAQLSPGNTRLTF</sequence>
<feature type="compositionally biased region" description="Basic and acidic residues" evidence="1">
    <location>
        <begin position="117"/>
        <end position="142"/>
    </location>
</feature>
<accession>A0A7W4DDF9</accession>
<feature type="chain" id="PRO_5030757912" evidence="2">
    <location>
        <begin position="21"/>
        <end position="201"/>
    </location>
</feature>
<evidence type="ECO:0000313" key="4">
    <source>
        <dbReference type="Proteomes" id="UP000581189"/>
    </source>
</evidence>
<gene>
    <name evidence="3" type="ORF">H3H45_14725</name>
</gene>
<dbReference type="InterPro" id="IPR021253">
    <property type="entry name" value="ZrgA-like"/>
</dbReference>
<evidence type="ECO:0000256" key="2">
    <source>
        <dbReference type="SAM" id="SignalP"/>
    </source>
</evidence>
<dbReference type="RefSeq" id="WP_182834488.1">
    <property type="nucleotide sequence ID" value="NZ_JACJFN010000003.1"/>
</dbReference>
<dbReference type="EMBL" id="JACJFN010000003">
    <property type="protein sequence ID" value="MBB1520505.1"/>
    <property type="molecule type" value="Genomic_DNA"/>
</dbReference>
<keyword evidence="4" id="KW-1185">Reference proteome</keyword>
<comment type="caution">
    <text evidence="3">The sequence shown here is derived from an EMBL/GenBank/DDBJ whole genome shotgun (WGS) entry which is preliminary data.</text>
</comment>
<dbReference type="AlphaFoldDB" id="A0A7W4DDF9"/>
<dbReference type="Proteomes" id="UP000581189">
    <property type="component" value="Unassembled WGS sequence"/>
</dbReference>
<feature type="region of interest" description="Disordered" evidence="1">
    <location>
        <begin position="117"/>
        <end position="143"/>
    </location>
</feature>
<name>A0A7W4DDF9_9GAMM</name>
<feature type="signal peptide" evidence="2">
    <location>
        <begin position="1"/>
        <end position="20"/>
    </location>
</feature>
<proteinExistence type="predicted"/>
<evidence type="ECO:0000313" key="3">
    <source>
        <dbReference type="EMBL" id="MBB1520505.1"/>
    </source>
</evidence>
<reference evidence="3 4" key="1">
    <citation type="submission" date="2020-08" db="EMBL/GenBank/DDBJ databases">
        <authorList>
            <person name="Kim C.M."/>
        </authorList>
    </citation>
    <scope>NUCLEOTIDE SEQUENCE [LARGE SCALE GENOMIC DNA]</scope>
    <source>
        <strain evidence="3 4">SR9</strain>
    </source>
</reference>
<dbReference type="Pfam" id="PF10986">
    <property type="entry name" value="ZrgA"/>
    <property type="match status" value="1"/>
</dbReference>
<keyword evidence="2" id="KW-0732">Signal</keyword>
<evidence type="ECO:0000256" key="1">
    <source>
        <dbReference type="SAM" id="MobiDB-lite"/>
    </source>
</evidence>
<organism evidence="3 4">
    <name type="scientific">Aquipseudomonas guryensis</name>
    <dbReference type="NCBI Taxonomy" id="2759165"/>
    <lineage>
        <taxon>Bacteria</taxon>
        <taxon>Pseudomonadati</taxon>
        <taxon>Pseudomonadota</taxon>
        <taxon>Gammaproteobacteria</taxon>
        <taxon>Pseudomonadales</taxon>
        <taxon>Pseudomonadaceae</taxon>
        <taxon>Aquipseudomonas</taxon>
    </lineage>
</organism>